<evidence type="ECO:0000256" key="8">
    <source>
        <dbReference type="ARBA" id="ARBA00022729"/>
    </source>
</evidence>
<dbReference type="GO" id="GO:0002229">
    <property type="term" value="P:defense response to oomycetes"/>
    <property type="evidence" value="ECO:0007669"/>
    <property type="project" value="UniProtKB-ARBA"/>
</dbReference>
<keyword evidence="10 18" id="KW-0418">Kinase</keyword>
<dbReference type="PANTHER" id="PTHR27003">
    <property type="entry name" value="OS07G0166700 PROTEIN"/>
    <property type="match status" value="1"/>
</dbReference>
<evidence type="ECO:0000256" key="14">
    <source>
        <dbReference type="ARBA" id="ARBA00023170"/>
    </source>
</evidence>
<evidence type="ECO:0000256" key="16">
    <source>
        <dbReference type="PROSITE-ProRule" id="PRU10141"/>
    </source>
</evidence>
<keyword evidence="13" id="KW-0472">Membrane</keyword>
<feature type="domain" description="Protein kinase" evidence="17">
    <location>
        <begin position="977"/>
        <end position="1288"/>
    </location>
</feature>
<dbReference type="PROSITE" id="PS00108">
    <property type="entry name" value="PROTEIN_KINASE_ST"/>
    <property type="match status" value="2"/>
</dbReference>
<evidence type="ECO:0000259" key="17">
    <source>
        <dbReference type="PROSITE" id="PS50011"/>
    </source>
</evidence>
<evidence type="ECO:0000256" key="6">
    <source>
        <dbReference type="ARBA" id="ARBA00022679"/>
    </source>
</evidence>
<name>A0A251TLL6_HELAN</name>
<gene>
    <name evidence="18" type="ORF">HannXRQ_Chr10g0299131</name>
</gene>
<dbReference type="PROSITE" id="PS00107">
    <property type="entry name" value="PROTEIN_KINASE_ATP"/>
    <property type="match status" value="1"/>
</dbReference>
<dbReference type="FunFam" id="1.10.510.10:FF:000240">
    <property type="entry name" value="Lectin-domain containing receptor kinase A4.3"/>
    <property type="match status" value="1"/>
</dbReference>
<evidence type="ECO:0000256" key="12">
    <source>
        <dbReference type="ARBA" id="ARBA00022989"/>
    </source>
</evidence>
<keyword evidence="19" id="KW-1185">Reference proteome</keyword>
<accession>A0A251TLL6</accession>
<evidence type="ECO:0000313" key="19">
    <source>
        <dbReference type="Proteomes" id="UP000215914"/>
    </source>
</evidence>
<evidence type="ECO:0000256" key="7">
    <source>
        <dbReference type="ARBA" id="ARBA00022692"/>
    </source>
</evidence>
<feature type="domain" description="Protein kinase" evidence="17">
    <location>
        <begin position="26"/>
        <end position="301"/>
    </location>
</feature>
<dbReference type="GO" id="GO:0005886">
    <property type="term" value="C:plasma membrane"/>
    <property type="evidence" value="ECO:0000318"/>
    <property type="project" value="GO_Central"/>
</dbReference>
<keyword evidence="15" id="KW-0325">Glycoprotein</keyword>
<keyword evidence="5" id="KW-0723">Serine/threonine-protein kinase</keyword>
<keyword evidence="6" id="KW-0808">Transferase</keyword>
<dbReference type="InterPro" id="IPR011009">
    <property type="entry name" value="Kinase-like_dom_sf"/>
</dbReference>
<dbReference type="Gene3D" id="1.10.510.10">
    <property type="entry name" value="Transferase(Phosphotransferase) domain 1"/>
    <property type="match status" value="5"/>
</dbReference>
<dbReference type="PROSITE" id="PS50011">
    <property type="entry name" value="PROTEIN_KINASE_DOM"/>
    <property type="match status" value="5"/>
</dbReference>
<keyword evidence="4" id="KW-1003">Cell membrane</keyword>
<feature type="domain" description="Protein kinase" evidence="17">
    <location>
        <begin position="354"/>
        <end position="644"/>
    </location>
</feature>
<keyword evidence="11 16" id="KW-0067">ATP-binding</keyword>
<dbReference type="InterPro" id="IPR017441">
    <property type="entry name" value="Protein_kinase_ATP_BS"/>
</dbReference>
<comment type="similarity">
    <text evidence="2">In the N-terminal section; belongs to the leguminous lectin family.</text>
</comment>
<evidence type="ECO:0000256" key="9">
    <source>
        <dbReference type="ARBA" id="ARBA00022741"/>
    </source>
</evidence>
<keyword evidence="7" id="KW-0812">Transmembrane</keyword>
<dbReference type="SUPFAM" id="SSF56112">
    <property type="entry name" value="Protein kinase-like (PK-like)"/>
    <property type="match status" value="5"/>
</dbReference>
<sequence length="1595" mass="183903">MASTTITKFSHLQIPLEDVLNATNNFHDDNIIGRGGLGIAYKGQLQRSGKLIKIVALRLNRKQRERDLEFWTEISVLSDLKHTNLVSIIGFSDEKHEKIIVTTHAAKGSLQEHLNSPNLTWTQRLKICVGVAHALSYLHYDEGRGYGVIHLNVNSSTILLDENLEAKLSGFKVSIKQSLNRMDQVVLSEPIGTRGYMDPEIEKTKGVTQKSDIYSFGVVLFEILCGRKAFVPKETNRFLAPLARNHYEKETLQDIIYPDLRNHMSPGSLKKYSEIAYSCVKQERGHRPRMVDIMHELEKALEFQLRREKFEKKLKHLKIPLDDIKSITHNFSETLMYHTNYYALWEAKPEYDIEEKLSSIEGKSKGELFKRYDNVVIRRLIHKDREQAEELFFTELEILSSINHDNVVTLVGFCVEGSEMILVTEASSNRKLFDCLGNIEDMRILTWEKRLKISIDVARALAYLHSEMKDKKVIIHRLIDSNIICLDENLRAKIDTFSQAVFQPPDQEDKALYAYYIIYKEYHVDPEYMMNHKLKTESDVYSFGVVLFELLCGRRANDPIYLKESDQGMAPMARRNFCMGTLKDMIDPIIKGKSDEHSSFQDRGPNNDSLETFCKIAYKCVAEAQEQRPPMNVVLNELEKALFFQENNKENLRMSLEDVKLATENFHDDNCIGERGSLGKVYIGKVPEGGGFRTIVVKRFDTGLGQGEQQFLNELQILWEYKHNNVIRLVGYCDEKEEKVIVYEYLSRRSLDRYLNDASFTWIKRLNVCIGIASALDFLHGRAGRDGKVIHGDIKAANILLNDDWEAKLAGFGLSLISPLYQKTADYVCGTPQNIDPLYSKSSFLTEESDIYAFGMVLREIFCGRSTLEINKYEGYHIPDYIRSDKRIVLESVTTFDTIVDQCLHQEREKRPTAKEVLMQLKKALEFQEERVQGTSTDQVSNTLTKLQLLIREIPGNKLEHLKICLSDIQLATDNFSDTYRYINWQRLYTIYRAELDQFDKENPSSVDGKNKCEHHKRDNHVFIKRISRHAEHREERFFTQLEMLTRIKHPNIVTLLGYCVEESEMILVIENVSNGFLGESLGNVDKMRILTWEKRLKVCIDVARALNYLHTEMEDQKTIINRDINCYNIGLGDNWEAKMVDFWYSLFLPLNQVDEALYLNVALGKPSYIDPEYDRTGKLKKQSDIYSFGVVMFEILCGKRASDQIYKKERGLASVARRCFCAGTLHDIIDPLIKEETSENGFTLNRGANKDSIETFINIAYQCVTETQDQRPTMKFVVQQLEKALFLQENNNEIPKISLVDIKHATQNFHDDNCIGGGGFGKVFKGNFHDGDRFKIIVAKRLDVRFGQGEQQFLSELQILWEYKHDNLIGLIGYCDEDDEKIIVYEHAPKGSLDRYLNDASLTWIKRLNICIDVASALDFLHGGGGKRAKVIHRDIKTANILLNHDWKAKLADFGLSLISPLNQETDYVIDHACGTLGYLDPLYRKTGFLTIESDIYSFGVVLFEILCGRSTFAIHKHEGHYLPDFIRKKFEQTKCDEMVFEQIREEVVSESLATFQEIAYQCLHHDREKRPMTKEVVKQLKKALELQIQQGAR</sequence>
<dbReference type="OrthoDB" id="1668230at2759"/>
<proteinExistence type="inferred from homology"/>
<evidence type="ECO:0000256" key="10">
    <source>
        <dbReference type="ARBA" id="ARBA00022777"/>
    </source>
</evidence>
<dbReference type="GO" id="GO:0004674">
    <property type="term" value="F:protein serine/threonine kinase activity"/>
    <property type="evidence" value="ECO:0007669"/>
    <property type="project" value="UniProtKB-KW"/>
</dbReference>
<dbReference type="InterPro" id="IPR045272">
    <property type="entry name" value="ANXUR1/2-like"/>
</dbReference>
<dbReference type="SMART" id="SM00220">
    <property type="entry name" value="S_TKc"/>
    <property type="match status" value="3"/>
</dbReference>
<feature type="binding site" evidence="16">
    <location>
        <position position="1341"/>
    </location>
    <ligand>
        <name>ATP</name>
        <dbReference type="ChEBI" id="CHEBI:30616"/>
    </ligand>
</feature>
<dbReference type="GO" id="GO:0005524">
    <property type="term" value="F:ATP binding"/>
    <property type="evidence" value="ECO:0007669"/>
    <property type="project" value="UniProtKB-UniRule"/>
</dbReference>
<evidence type="ECO:0000256" key="13">
    <source>
        <dbReference type="ARBA" id="ARBA00023136"/>
    </source>
</evidence>
<evidence type="ECO:0000256" key="3">
    <source>
        <dbReference type="ARBA" id="ARBA00010217"/>
    </source>
</evidence>
<dbReference type="Proteomes" id="UP000215914">
    <property type="component" value="Chromosome 10"/>
</dbReference>
<dbReference type="Pfam" id="PF07714">
    <property type="entry name" value="PK_Tyr_Ser-Thr"/>
    <property type="match status" value="5"/>
</dbReference>
<dbReference type="FunFam" id="3.30.200.20:FF:000039">
    <property type="entry name" value="receptor-like protein kinase FERONIA"/>
    <property type="match status" value="1"/>
</dbReference>
<evidence type="ECO:0000313" key="18">
    <source>
        <dbReference type="EMBL" id="OTG11476.1"/>
    </source>
</evidence>
<evidence type="ECO:0000256" key="5">
    <source>
        <dbReference type="ARBA" id="ARBA00022527"/>
    </source>
</evidence>
<protein>
    <submittedName>
        <fullName evidence="18">Putative tyrosine-protein kinase, receptor ROR, Protein kinase, ATP binding site</fullName>
    </submittedName>
</protein>
<evidence type="ECO:0000256" key="15">
    <source>
        <dbReference type="ARBA" id="ARBA00023180"/>
    </source>
</evidence>
<dbReference type="Gene3D" id="3.30.200.20">
    <property type="entry name" value="Phosphorylase Kinase, domain 1"/>
    <property type="match status" value="5"/>
</dbReference>
<dbReference type="InParanoid" id="A0A251TLL6"/>
<dbReference type="GO" id="GO:0004672">
    <property type="term" value="F:protein kinase activity"/>
    <property type="evidence" value="ECO:0000318"/>
    <property type="project" value="GO_Central"/>
</dbReference>
<keyword evidence="14 18" id="KW-0675">Receptor</keyword>
<keyword evidence="9 16" id="KW-0547">Nucleotide-binding</keyword>
<organism evidence="18 19">
    <name type="scientific">Helianthus annuus</name>
    <name type="common">Common sunflower</name>
    <dbReference type="NCBI Taxonomy" id="4232"/>
    <lineage>
        <taxon>Eukaryota</taxon>
        <taxon>Viridiplantae</taxon>
        <taxon>Streptophyta</taxon>
        <taxon>Embryophyta</taxon>
        <taxon>Tracheophyta</taxon>
        <taxon>Spermatophyta</taxon>
        <taxon>Magnoliopsida</taxon>
        <taxon>eudicotyledons</taxon>
        <taxon>Gunneridae</taxon>
        <taxon>Pentapetalae</taxon>
        <taxon>asterids</taxon>
        <taxon>campanulids</taxon>
        <taxon>Asterales</taxon>
        <taxon>Asteraceae</taxon>
        <taxon>Asteroideae</taxon>
        <taxon>Heliantheae alliance</taxon>
        <taxon>Heliantheae</taxon>
        <taxon>Helianthus</taxon>
    </lineage>
</organism>
<dbReference type="GO" id="GO:0004714">
    <property type="term" value="F:transmembrane receptor protein tyrosine kinase activity"/>
    <property type="evidence" value="ECO:0007669"/>
    <property type="project" value="InterPro"/>
</dbReference>
<evidence type="ECO:0000256" key="11">
    <source>
        <dbReference type="ARBA" id="ARBA00022840"/>
    </source>
</evidence>
<dbReference type="OMA" id="RIMHILM"/>
<evidence type="ECO:0000256" key="4">
    <source>
        <dbReference type="ARBA" id="ARBA00022475"/>
    </source>
</evidence>
<dbReference type="InterPro" id="IPR008271">
    <property type="entry name" value="Ser/Thr_kinase_AS"/>
</dbReference>
<dbReference type="InterPro" id="IPR001245">
    <property type="entry name" value="Ser-Thr/Tyr_kinase_cat_dom"/>
</dbReference>
<keyword evidence="12" id="KW-1133">Transmembrane helix</keyword>
<reference evidence="19" key="1">
    <citation type="journal article" date="2017" name="Nature">
        <title>The sunflower genome provides insights into oil metabolism, flowering and Asterid evolution.</title>
        <authorList>
            <person name="Badouin H."/>
            <person name="Gouzy J."/>
            <person name="Grassa C.J."/>
            <person name="Murat F."/>
            <person name="Staton S.E."/>
            <person name="Cottret L."/>
            <person name="Lelandais-Briere C."/>
            <person name="Owens G.L."/>
            <person name="Carrere S."/>
            <person name="Mayjonade B."/>
            <person name="Legrand L."/>
            <person name="Gill N."/>
            <person name="Kane N.C."/>
            <person name="Bowers J.E."/>
            <person name="Hubner S."/>
            <person name="Bellec A."/>
            <person name="Berard A."/>
            <person name="Berges H."/>
            <person name="Blanchet N."/>
            <person name="Boniface M.C."/>
            <person name="Brunel D."/>
            <person name="Catrice O."/>
            <person name="Chaidir N."/>
            <person name="Claudel C."/>
            <person name="Donnadieu C."/>
            <person name="Faraut T."/>
            <person name="Fievet G."/>
            <person name="Helmstetter N."/>
            <person name="King M."/>
            <person name="Knapp S.J."/>
            <person name="Lai Z."/>
            <person name="Le Paslier M.C."/>
            <person name="Lippi Y."/>
            <person name="Lorenzon L."/>
            <person name="Mandel J.R."/>
            <person name="Marage G."/>
            <person name="Marchand G."/>
            <person name="Marquand E."/>
            <person name="Bret-Mestries E."/>
            <person name="Morien E."/>
            <person name="Nambeesan S."/>
            <person name="Nguyen T."/>
            <person name="Pegot-Espagnet P."/>
            <person name="Pouilly N."/>
            <person name="Raftis F."/>
            <person name="Sallet E."/>
            <person name="Schiex T."/>
            <person name="Thomas J."/>
            <person name="Vandecasteele C."/>
            <person name="Vares D."/>
            <person name="Vear F."/>
            <person name="Vautrin S."/>
            <person name="Crespi M."/>
            <person name="Mangin B."/>
            <person name="Burke J.M."/>
            <person name="Salse J."/>
            <person name="Munos S."/>
            <person name="Vincourt P."/>
            <person name="Rieseberg L.H."/>
            <person name="Langlade N.B."/>
        </authorList>
    </citation>
    <scope>NUCLEOTIDE SEQUENCE [LARGE SCALE GENOMIC DNA]</scope>
    <source>
        <strain evidence="19">cv. SF193</strain>
    </source>
</reference>
<evidence type="ECO:0000256" key="1">
    <source>
        <dbReference type="ARBA" id="ARBA00004251"/>
    </source>
</evidence>
<dbReference type="EMBL" id="CM007899">
    <property type="protein sequence ID" value="OTG11476.1"/>
    <property type="molecule type" value="Genomic_DNA"/>
</dbReference>
<keyword evidence="8" id="KW-0732">Signal</keyword>
<dbReference type="InterPro" id="IPR000719">
    <property type="entry name" value="Prot_kinase_dom"/>
</dbReference>
<feature type="domain" description="Protein kinase" evidence="17">
    <location>
        <begin position="1310"/>
        <end position="1586"/>
    </location>
</feature>
<dbReference type="PANTHER" id="PTHR27003:SF471">
    <property type="entry name" value="VASCULAR ENDOTHELIAL GROWTH FACTOR RECEPTOR 2 (VEGFR2)-RELATED"/>
    <property type="match status" value="1"/>
</dbReference>
<evidence type="ECO:0000256" key="2">
    <source>
        <dbReference type="ARBA" id="ARBA00008536"/>
    </source>
</evidence>
<comment type="similarity">
    <text evidence="3">In the C-terminal section; belongs to the protein kinase superfamily. Ser/Thr protein kinase family.</text>
</comment>
<feature type="domain" description="Protein kinase" evidence="17">
    <location>
        <begin position="667"/>
        <end position="925"/>
    </location>
</feature>
<comment type="subcellular location">
    <subcellularLocation>
        <location evidence="1">Cell membrane</location>
        <topology evidence="1">Single-pass type I membrane protein</topology>
    </subcellularLocation>
</comment>